<dbReference type="EMBL" id="CAJMWX010001341">
    <property type="protein sequence ID" value="CAE6482237.1"/>
    <property type="molecule type" value="Genomic_DNA"/>
</dbReference>
<evidence type="ECO:0000313" key="2">
    <source>
        <dbReference type="Proteomes" id="UP000663888"/>
    </source>
</evidence>
<comment type="caution">
    <text evidence="1">The sequence shown here is derived from an EMBL/GenBank/DDBJ whole genome shotgun (WGS) entry which is preliminary data.</text>
</comment>
<gene>
    <name evidence="1" type="ORF">RDB_LOCUS126472</name>
</gene>
<organism evidence="1 2">
    <name type="scientific">Rhizoctonia solani</name>
    <dbReference type="NCBI Taxonomy" id="456999"/>
    <lineage>
        <taxon>Eukaryota</taxon>
        <taxon>Fungi</taxon>
        <taxon>Dikarya</taxon>
        <taxon>Basidiomycota</taxon>
        <taxon>Agaricomycotina</taxon>
        <taxon>Agaricomycetes</taxon>
        <taxon>Cantharellales</taxon>
        <taxon>Ceratobasidiaceae</taxon>
        <taxon>Rhizoctonia</taxon>
    </lineage>
</organism>
<accession>A0A8H3H626</accession>
<sequence length="368" mass="40684">MIETIITHLTTATPLAFIHFTDIYGFPPRQLIDWAIAADAGSIFCAMGLVRQIPKETFCTHAEFLQSLYSFEVAGSTISNALSQIFEELRIPAVNIYGATELGRILYASKAPYTQLQPIHRTPLVHPISEYKPDGSRYVEFWLTPEMLPRLAHQLAHGRVLMKLEPFPGDGPHKGELAVKPEDIFQELTTGNEPVSETVYVHVGRHTDEVRLGEGGFGSVDGALYEAALGSEINARIGRSSGCPWTLDGAQLFGNNMTCTALVIQLRLDRDPTELHETNLSKDPPICELYESVEEANRILGLVGRKRVHTGKRTLIIGSDGTALHGPGSERVAGPGVLLSMTHKRTLKRWENVCKFKPWLDGLDFSES</sequence>
<protein>
    <submittedName>
        <fullName evidence="1">Uncharacterized protein</fullName>
    </submittedName>
</protein>
<proteinExistence type="predicted"/>
<dbReference type="Proteomes" id="UP000663888">
    <property type="component" value="Unassembled WGS sequence"/>
</dbReference>
<evidence type="ECO:0000313" key="1">
    <source>
        <dbReference type="EMBL" id="CAE6482237.1"/>
    </source>
</evidence>
<reference evidence="1" key="1">
    <citation type="submission" date="2021-01" db="EMBL/GenBank/DDBJ databases">
        <authorList>
            <person name="Kaushik A."/>
        </authorList>
    </citation>
    <scope>NUCLEOTIDE SEQUENCE</scope>
    <source>
        <strain evidence="1">AG4-R118</strain>
    </source>
</reference>
<dbReference type="AlphaFoldDB" id="A0A8H3H626"/>
<name>A0A8H3H626_9AGAM</name>
<dbReference type="SUPFAM" id="SSF56801">
    <property type="entry name" value="Acetyl-CoA synthetase-like"/>
    <property type="match status" value="1"/>
</dbReference>